<feature type="region of interest" description="Disordered" evidence="6">
    <location>
        <begin position="1"/>
        <end position="78"/>
    </location>
</feature>
<proteinExistence type="predicted"/>
<evidence type="ECO:0000256" key="6">
    <source>
        <dbReference type="SAM" id="MobiDB-lite"/>
    </source>
</evidence>
<evidence type="ECO:0000256" key="3">
    <source>
        <dbReference type="ARBA" id="ARBA00022989"/>
    </source>
</evidence>
<evidence type="ECO:0000256" key="7">
    <source>
        <dbReference type="SAM" id="Phobius"/>
    </source>
</evidence>
<keyword evidence="3 7" id="KW-1133">Transmembrane helix</keyword>
<feature type="transmembrane region" description="Helical" evidence="7">
    <location>
        <begin position="99"/>
        <end position="121"/>
    </location>
</feature>
<keyword evidence="9" id="KW-1185">Reference proteome</keyword>
<evidence type="ECO:0000313" key="8">
    <source>
        <dbReference type="EMBL" id="KAF4656095.1"/>
    </source>
</evidence>
<feature type="compositionally biased region" description="Basic and acidic residues" evidence="6">
    <location>
        <begin position="1"/>
        <end position="73"/>
    </location>
</feature>
<dbReference type="PANTHER" id="PTHR31792:SF3">
    <property type="entry name" value="VACUOLAR ATPASE ASSEMBLY INTEGRAL MEMBRANE PROTEIN VMA21"/>
    <property type="match status" value="1"/>
</dbReference>
<protein>
    <recommendedName>
        <fullName evidence="10">Vacuolar ATPase assembly integral membrane protein VMA21</fullName>
    </recommendedName>
</protein>
<dbReference type="Pfam" id="PF09446">
    <property type="entry name" value="VMA21"/>
    <property type="match status" value="1"/>
</dbReference>
<dbReference type="PANTHER" id="PTHR31792">
    <property type="entry name" value="VACUOLAR ATPASE ASSEMBLY INTEGRAL MEMBRANE PROTEIN VMA21"/>
    <property type="match status" value="1"/>
</dbReference>
<keyword evidence="4 7" id="KW-0472">Membrane</keyword>
<evidence type="ECO:0000256" key="2">
    <source>
        <dbReference type="ARBA" id="ARBA00022824"/>
    </source>
</evidence>
<feature type="transmembrane region" description="Helical" evidence="7">
    <location>
        <begin position="136"/>
        <end position="157"/>
    </location>
</feature>
<dbReference type="OrthoDB" id="160405at2759"/>
<evidence type="ECO:0000256" key="4">
    <source>
        <dbReference type="ARBA" id="ARBA00023136"/>
    </source>
</evidence>
<evidence type="ECO:0008006" key="10">
    <source>
        <dbReference type="Google" id="ProtNLM"/>
    </source>
</evidence>
<dbReference type="InterPro" id="IPR019013">
    <property type="entry name" value="Vma21"/>
</dbReference>
<sequence length="181" mass="20058">MAKKQASEKKLNTEENGTEKTAEKNVKVEKTVEKNVKEGKTAEKNVKEGKTAEKNVKEGKTVEKNVKEGKTVEKNAQATEEGPKYTLFSLLTRGENRSVAVPFALTALAMLIVPVAVFFVVESALPDLGITDKNKILSYSGICAVISANIIMALYALHAYREEKRDWAAVQEKKRETKKKD</sequence>
<accession>A0A7J6LA59</accession>
<dbReference type="GO" id="GO:0070072">
    <property type="term" value="P:vacuolar proton-transporting V-type ATPase complex assembly"/>
    <property type="evidence" value="ECO:0007669"/>
    <property type="project" value="InterPro"/>
</dbReference>
<evidence type="ECO:0000256" key="5">
    <source>
        <dbReference type="ARBA" id="ARBA00023329"/>
    </source>
</evidence>
<name>A0A7J6LA59_PERCH</name>
<comment type="caution">
    <text evidence="8">The sequence shown here is derived from an EMBL/GenBank/DDBJ whole genome shotgun (WGS) entry which is preliminary data.</text>
</comment>
<dbReference type="GO" id="GO:0005789">
    <property type="term" value="C:endoplasmic reticulum membrane"/>
    <property type="evidence" value="ECO:0007669"/>
    <property type="project" value="TreeGrafter"/>
</dbReference>
<keyword evidence="5" id="KW-0968">Cytoplasmic vesicle</keyword>
<dbReference type="EMBL" id="JAAPAO010000619">
    <property type="protein sequence ID" value="KAF4656095.1"/>
    <property type="molecule type" value="Genomic_DNA"/>
</dbReference>
<reference evidence="8 9" key="1">
    <citation type="submission" date="2020-04" db="EMBL/GenBank/DDBJ databases">
        <title>Perkinsus chesapeaki whole genome sequence.</title>
        <authorList>
            <person name="Bogema D.R."/>
        </authorList>
    </citation>
    <scope>NUCLEOTIDE SEQUENCE [LARGE SCALE GENOMIC DNA]</scope>
    <source>
        <strain evidence="8">ATCC PRA-425</strain>
    </source>
</reference>
<evidence type="ECO:0000313" key="9">
    <source>
        <dbReference type="Proteomes" id="UP000591131"/>
    </source>
</evidence>
<dbReference type="Proteomes" id="UP000591131">
    <property type="component" value="Unassembled WGS sequence"/>
</dbReference>
<keyword evidence="1 7" id="KW-0812">Transmembrane</keyword>
<keyword evidence="2" id="KW-0256">Endoplasmic reticulum</keyword>
<gene>
    <name evidence="8" type="ORF">FOL47_009143</name>
</gene>
<dbReference type="GO" id="GO:0031410">
    <property type="term" value="C:cytoplasmic vesicle"/>
    <property type="evidence" value="ECO:0007669"/>
    <property type="project" value="UniProtKB-KW"/>
</dbReference>
<organism evidence="8 9">
    <name type="scientific">Perkinsus chesapeaki</name>
    <name type="common">Clam parasite</name>
    <name type="synonym">Perkinsus andrewsi</name>
    <dbReference type="NCBI Taxonomy" id="330153"/>
    <lineage>
        <taxon>Eukaryota</taxon>
        <taxon>Sar</taxon>
        <taxon>Alveolata</taxon>
        <taxon>Perkinsozoa</taxon>
        <taxon>Perkinsea</taxon>
        <taxon>Perkinsida</taxon>
        <taxon>Perkinsidae</taxon>
        <taxon>Perkinsus</taxon>
    </lineage>
</organism>
<evidence type="ECO:0000256" key="1">
    <source>
        <dbReference type="ARBA" id="ARBA00022692"/>
    </source>
</evidence>
<dbReference type="AlphaFoldDB" id="A0A7J6LA59"/>